<dbReference type="GO" id="GO:0008170">
    <property type="term" value="F:N-methyltransferase activity"/>
    <property type="evidence" value="ECO:0007669"/>
    <property type="project" value="InterPro"/>
</dbReference>
<dbReference type="InterPro" id="IPR002941">
    <property type="entry name" value="DNA_methylase_N4/N6"/>
</dbReference>
<dbReference type="PRINTS" id="PR00508">
    <property type="entry name" value="S21N4MTFRASE"/>
</dbReference>
<organism evidence="8 9">
    <name type="scientific">Staphylococcus delphini</name>
    <dbReference type="NCBI Taxonomy" id="53344"/>
    <lineage>
        <taxon>Bacteria</taxon>
        <taxon>Bacillati</taxon>
        <taxon>Bacillota</taxon>
        <taxon>Bacilli</taxon>
        <taxon>Bacillales</taxon>
        <taxon>Staphylococcaceae</taxon>
        <taxon>Staphylococcus</taxon>
        <taxon>Staphylococcus intermedius group</taxon>
    </lineage>
</organism>
<feature type="domain" description="Type III restriction/modification enzyme methylation subunit" evidence="7">
    <location>
        <begin position="38"/>
        <end position="93"/>
    </location>
</feature>
<dbReference type="PIRSF" id="PIRSF015855">
    <property type="entry name" value="TypeIII_Mtase_mKpnI"/>
    <property type="match status" value="1"/>
</dbReference>
<dbReference type="REBASE" id="484274">
    <property type="entry name" value="M.Sde27941ORF145P"/>
</dbReference>
<dbReference type="InterPro" id="IPR002052">
    <property type="entry name" value="DNA_methylase_N6_adenine_CS"/>
</dbReference>
<dbReference type="GO" id="GO:0003677">
    <property type="term" value="F:DNA binding"/>
    <property type="evidence" value="ECO:0007669"/>
    <property type="project" value="InterPro"/>
</dbReference>
<gene>
    <name evidence="8" type="ORF">IPU22_00145</name>
</gene>
<keyword evidence="5" id="KW-0680">Restriction system</keyword>
<keyword evidence="3" id="KW-0808">Transferase</keyword>
<sequence>MSANILDEISEILSGVEKYWINEKLAKQIIIEDLRNNDTKLISKLLVNKSINETYVQDIDGYKIFDKEAFISLLRYKNYWQDSYTKYANKIGLTAEGKYLNYNSDVVLNFPFKDCVLEGGMTKEDSILKNDEKFYNEVIAKEEIDTLLAPKVFTNIKKYNIEGSHVVDNIDRKENLIIKGNNLIALHSLKEKYKGSIKLIYIDPPYNTNGDSFVYNDKFNHSTWLTFIKNRLELAKYFMSDEGIIMIQCDDNEQAYLKVLADEIFGRENFINNLAVIMNLKGNQDQFAFAGTHEYVLVYSKNKEKAEFYQLSLKNSEKLEQWNQDEIGFYKKGANLKATGVNAPRNKRPNLFYPIFLYEDGTISTTEKDGYKEKILPITNGKEMSWRWQKSTLERNIKDVIIVKTDDNVNLYKKQRPEVGDLPSQKPKTLMYKPAYSSGNGTNQIKNLFKEKIFNFAKPEELIKDFIEITTKEKDIVLDFFMGSATTQAVAHKMNRQYIGIEQMDYINTVSVPRLQKVIEGEQGGISKDVDWQGGGSFVYVELAKENQEIVDRIISSSTKEELIQQIDKLLNDGVLNYEVDFDKFTSTKKEFLELELEDQKEVLIRMLDSNQLYVNYYDIEDAAYNFTEDEIAFNHSFYGGE</sequence>
<proteinExistence type="inferred from homology"/>
<dbReference type="RefSeq" id="WP_119508616.1">
    <property type="nucleotide sequence ID" value="NZ_CP063367.1"/>
</dbReference>
<evidence type="ECO:0000313" key="9">
    <source>
        <dbReference type="Proteomes" id="UP000675994"/>
    </source>
</evidence>
<dbReference type="AlphaFoldDB" id="A0AAQ0IGB8"/>
<evidence type="ECO:0000259" key="7">
    <source>
        <dbReference type="Pfam" id="PF12564"/>
    </source>
</evidence>
<dbReference type="Proteomes" id="UP000675994">
    <property type="component" value="Chromosome"/>
</dbReference>
<dbReference type="Gene3D" id="3.40.50.150">
    <property type="entry name" value="Vaccinia Virus protein VP39"/>
    <property type="match status" value="1"/>
</dbReference>
<evidence type="ECO:0000256" key="2">
    <source>
        <dbReference type="ARBA" id="ARBA00022603"/>
    </source>
</evidence>
<dbReference type="Pfam" id="PF01555">
    <property type="entry name" value="N6_N4_Mtase"/>
    <property type="match status" value="1"/>
</dbReference>
<dbReference type="SUPFAM" id="SSF53335">
    <property type="entry name" value="S-adenosyl-L-methionine-dependent methyltransferases"/>
    <property type="match status" value="1"/>
</dbReference>
<comment type="similarity">
    <text evidence="1">Belongs to the N(4)/N(6)-methyltransferase family.</text>
</comment>
<dbReference type="InterPro" id="IPR029063">
    <property type="entry name" value="SAM-dependent_MTases_sf"/>
</dbReference>
<dbReference type="Pfam" id="PF12564">
    <property type="entry name" value="TypeIII_RM_meth"/>
    <property type="match status" value="1"/>
</dbReference>
<dbReference type="GO" id="GO:0009307">
    <property type="term" value="P:DNA restriction-modification system"/>
    <property type="evidence" value="ECO:0007669"/>
    <property type="project" value="UniProtKB-KW"/>
</dbReference>
<dbReference type="InterPro" id="IPR022221">
    <property type="entry name" value="TypeIII_RM_meth"/>
</dbReference>
<dbReference type="GO" id="GO:0032259">
    <property type="term" value="P:methylation"/>
    <property type="evidence" value="ECO:0007669"/>
    <property type="project" value="UniProtKB-KW"/>
</dbReference>
<name>A0AAQ0IGB8_9STAP</name>
<evidence type="ECO:0000256" key="4">
    <source>
        <dbReference type="ARBA" id="ARBA00022691"/>
    </source>
</evidence>
<dbReference type="PROSITE" id="PS00092">
    <property type="entry name" value="N6_MTASE"/>
    <property type="match status" value="1"/>
</dbReference>
<keyword evidence="2" id="KW-0489">Methyltransferase</keyword>
<evidence type="ECO:0000259" key="6">
    <source>
        <dbReference type="Pfam" id="PF01555"/>
    </source>
</evidence>
<evidence type="ECO:0000256" key="5">
    <source>
        <dbReference type="ARBA" id="ARBA00022747"/>
    </source>
</evidence>
<dbReference type="InterPro" id="IPR001091">
    <property type="entry name" value="RM_Methyltransferase"/>
</dbReference>
<evidence type="ECO:0000256" key="3">
    <source>
        <dbReference type="ARBA" id="ARBA00022679"/>
    </source>
</evidence>
<reference evidence="8" key="1">
    <citation type="journal article" date="2021" name="Front. Microbiol.">
        <title>Presence and Characterization of a Novel cfr-Carrying Tn558 Transposon Derivative in Staphylococcus delphini Isolated From Retail Food.</title>
        <authorList>
            <person name="Zhang F."/>
            <person name="Wu S."/>
            <person name="Huang J."/>
            <person name="Yang R."/>
            <person name="Zhang J."/>
            <person name="Lei T."/>
            <person name="Dai J."/>
            <person name="Ding Y."/>
            <person name="Xue L."/>
            <person name="Wang J."/>
            <person name="Chen M."/>
            <person name="Wu Q."/>
        </authorList>
    </citation>
    <scope>NUCLEOTIDE SEQUENCE</scope>
    <source>
        <strain evidence="8">2794-1</strain>
    </source>
</reference>
<dbReference type="EMBL" id="CP063367">
    <property type="protein sequence ID" value="QUM69416.1"/>
    <property type="molecule type" value="Genomic_DNA"/>
</dbReference>
<dbReference type="InterPro" id="IPR002295">
    <property type="entry name" value="N4/N6-MTase_EcoPI_Mod-like"/>
</dbReference>
<evidence type="ECO:0000313" key="8">
    <source>
        <dbReference type="EMBL" id="QUM69416.1"/>
    </source>
</evidence>
<evidence type="ECO:0000256" key="1">
    <source>
        <dbReference type="ARBA" id="ARBA00006594"/>
    </source>
</evidence>
<protein>
    <submittedName>
        <fullName evidence="8">Site-specific DNA-methyltransferase</fullName>
    </submittedName>
</protein>
<feature type="domain" description="DNA methylase N-4/N-6" evidence="6">
    <location>
        <begin position="197"/>
        <end position="506"/>
    </location>
</feature>
<accession>A0AAQ0IGB8</accession>
<keyword evidence="4" id="KW-0949">S-adenosyl-L-methionine</keyword>